<keyword evidence="8 10" id="KW-0413">Isomerase</keyword>
<protein>
    <recommendedName>
        <fullName evidence="6 10">UDP-glucose 4-epimerase</fullName>
        <ecNumber evidence="5 10">5.1.3.2</ecNumber>
    </recommendedName>
</protein>
<dbReference type="GO" id="GO:0003978">
    <property type="term" value="F:UDP-glucose 4-epimerase activity"/>
    <property type="evidence" value="ECO:0007669"/>
    <property type="project" value="UniProtKB-UniRule"/>
</dbReference>
<gene>
    <name evidence="12" type="primary">galE</name>
    <name evidence="12" type="ORF">E4O86_11850</name>
</gene>
<dbReference type="NCBIfam" id="TIGR01179">
    <property type="entry name" value="galE"/>
    <property type="match status" value="1"/>
</dbReference>
<comment type="cofactor">
    <cofactor evidence="2 10">
        <name>NAD(+)</name>
        <dbReference type="ChEBI" id="CHEBI:57540"/>
    </cofactor>
</comment>
<dbReference type="Pfam" id="PF01370">
    <property type="entry name" value="Epimerase"/>
    <property type="match status" value="1"/>
</dbReference>
<dbReference type="InterPro" id="IPR001509">
    <property type="entry name" value="Epimerase_deHydtase"/>
</dbReference>
<comment type="pathway">
    <text evidence="3 10">Carbohydrate metabolism; galactose metabolism.</text>
</comment>
<comment type="subunit">
    <text evidence="10">Homodimer.</text>
</comment>
<evidence type="ECO:0000256" key="1">
    <source>
        <dbReference type="ARBA" id="ARBA00000083"/>
    </source>
</evidence>
<evidence type="ECO:0000256" key="5">
    <source>
        <dbReference type="ARBA" id="ARBA00013189"/>
    </source>
</evidence>
<evidence type="ECO:0000256" key="9">
    <source>
        <dbReference type="ARBA" id="ARBA00023277"/>
    </source>
</evidence>
<evidence type="ECO:0000256" key="10">
    <source>
        <dbReference type="RuleBase" id="RU366046"/>
    </source>
</evidence>
<evidence type="ECO:0000256" key="2">
    <source>
        <dbReference type="ARBA" id="ARBA00001911"/>
    </source>
</evidence>
<comment type="catalytic activity">
    <reaction evidence="1 10">
        <text>UDP-alpha-D-glucose = UDP-alpha-D-galactose</text>
        <dbReference type="Rhea" id="RHEA:22168"/>
        <dbReference type="ChEBI" id="CHEBI:58885"/>
        <dbReference type="ChEBI" id="CHEBI:66914"/>
        <dbReference type="EC" id="5.1.3.2"/>
    </reaction>
</comment>
<dbReference type="PANTHER" id="PTHR43725">
    <property type="entry name" value="UDP-GLUCOSE 4-EPIMERASE"/>
    <property type="match status" value="1"/>
</dbReference>
<evidence type="ECO:0000256" key="3">
    <source>
        <dbReference type="ARBA" id="ARBA00004947"/>
    </source>
</evidence>
<keyword evidence="9 10" id="KW-0119">Carbohydrate metabolism</keyword>
<dbReference type="EC" id="5.1.3.2" evidence="5 10"/>
<sequence>MAGPSILVVGGAGYIGSRTCRALSEAGYLPVTFDNFSRGHRAFVRWGPLEEGDVLDRGRLAAAVARHRPAACVHFAAFSFVGESVADPAMYYRNNVVGSLNVAEALLAGGCDKIVFSSTCATYGEPARVPIDEDTPQIPVNPYGRSKLMVEQILRDLRPAAGLRSIFLRYFNACGAHEDGAVGEAHEPEPHLIPRAIMAALGQIDHLDILGTDYPSRDGTAIRDYIHITDLAAAHVLAIRRLLDGGDTDAFNLGIGTGYTVREVVRSVERVGGKPVPVREAPRRAGDPPELVADPAKARRVLGFEPIYTDLDRIVATAWRWHAQRQAA</sequence>
<keyword evidence="7 10" id="KW-0520">NAD</keyword>
<comment type="caution">
    <text evidence="12">The sequence shown here is derived from an EMBL/GenBank/DDBJ whole genome shotgun (WGS) entry which is preliminary data.</text>
</comment>
<evidence type="ECO:0000313" key="13">
    <source>
        <dbReference type="Proteomes" id="UP000773614"/>
    </source>
</evidence>
<comment type="similarity">
    <text evidence="4 10">Belongs to the NAD(P)-dependent epimerase/dehydratase family.</text>
</comment>
<dbReference type="OrthoDB" id="9801785at2"/>
<dbReference type="Gene3D" id="3.40.50.720">
    <property type="entry name" value="NAD(P)-binding Rossmann-like Domain"/>
    <property type="match status" value="1"/>
</dbReference>
<dbReference type="Proteomes" id="UP000773614">
    <property type="component" value="Unassembled WGS sequence"/>
</dbReference>
<proteinExistence type="inferred from homology"/>
<dbReference type="CDD" id="cd05247">
    <property type="entry name" value="UDP_G4E_1_SDR_e"/>
    <property type="match status" value="1"/>
</dbReference>
<dbReference type="PANTHER" id="PTHR43725:SF53">
    <property type="entry name" value="UDP-ARABINOSE 4-EPIMERASE 1"/>
    <property type="match status" value="1"/>
</dbReference>
<dbReference type="GO" id="GO:0033499">
    <property type="term" value="P:galactose catabolic process via UDP-galactose, Leloir pathway"/>
    <property type="evidence" value="ECO:0007669"/>
    <property type="project" value="TreeGrafter"/>
</dbReference>
<feature type="domain" description="NAD-dependent epimerase/dehydratase" evidence="11">
    <location>
        <begin position="6"/>
        <end position="254"/>
    </location>
</feature>
<evidence type="ECO:0000256" key="7">
    <source>
        <dbReference type="ARBA" id="ARBA00023027"/>
    </source>
</evidence>
<dbReference type="InterPro" id="IPR036291">
    <property type="entry name" value="NAD(P)-bd_dom_sf"/>
</dbReference>
<dbReference type="InterPro" id="IPR005886">
    <property type="entry name" value="UDP_G4E"/>
</dbReference>
<dbReference type="RefSeq" id="WP_161140750.1">
    <property type="nucleotide sequence ID" value="NZ_SPKJ01000036.1"/>
</dbReference>
<organism evidence="12 13">
    <name type="scientific">Propylenella binzhouense</name>
    <dbReference type="NCBI Taxonomy" id="2555902"/>
    <lineage>
        <taxon>Bacteria</taxon>
        <taxon>Pseudomonadati</taxon>
        <taxon>Pseudomonadota</taxon>
        <taxon>Alphaproteobacteria</taxon>
        <taxon>Hyphomicrobiales</taxon>
        <taxon>Propylenellaceae</taxon>
        <taxon>Propylenella</taxon>
    </lineage>
</organism>
<accession>A0A964T4K9</accession>
<dbReference type="EMBL" id="SPKJ01000036">
    <property type="protein sequence ID" value="MYZ48401.1"/>
    <property type="molecule type" value="Genomic_DNA"/>
</dbReference>
<evidence type="ECO:0000256" key="8">
    <source>
        <dbReference type="ARBA" id="ARBA00023235"/>
    </source>
</evidence>
<dbReference type="SUPFAM" id="SSF51735">
    <property type="entry name" value="NAD(P)-binding Rossmann-fold domains"/>
    <property type="match status" value="1"/>
</dbReference>
<evidence type="ECO:0000313" key="12">
    <source>
        <dbReference type="EMBL" id="MYZ48401.1"/>
    </source>
</evidence>
<evidence type="ECO:0000256" key="4">
    <source>
        <dbReference type="ARBA" id="ARBA00007637"/>
    </source>
</evidence>
<name>A0A964T4K9_9HYPH</name>
<reference evidence="12" key="1">
    <citation type="submission" date="2019-03" db="EMBL/GenBank/DDBJ databases">
        <title>Afifella sp. nov., isolated from activated sludge.</title>
        <authorList>
            <person name="Li Q."/>
            <person name="Liu Y."/>
        </authorList>
    </citation>
    <scope>NUCLEOTIDE SEQUENCE</scope>
    <source>
        <strain evidence="12">L72</strain>
    </source>
</reference>
<dbReference type="Gene3D" id="3.90.25.10">
    <property type="entry name" value="UDP-galactose 4-epimerase, domain 1"/>
    <property type="match status" value="1"/>
</dbReference>
<keyword evidence="13" id="KW-1185">Reference proteome</keyword>
<evidence type="ECO:0000256" key="6">
    <source>
        <dbReference type="ARBA" id="ARBA00018569"/>
    </source>
</evidence>
<evidence type="ECO:0000259" key="11">
    <source>
        <dbReference type="Pfam" id="PF01370"/>
    </source>
</evidence>
<dbReference type="AlphaFoldDB" id="A0A964T4K9"/>